<reference evidence="9 10" key="1">
    <citation type="journal article" date="2020" name="ISME J.">
        <title>Uncovering the hidden diversity of litter-decomposition mechanisms in mushroom-forming fungi.</title>
        <authorList>
            <person name="Floudas D."/>
            <person name="Bentzer J."/>
            <person name="Ahren D."/>
            <person name="Johansson T."/>
            <person name="Persson P."/>
            <person name="Tunlid A."/>
        </authorList>
    </citation>
    <scope>NUCLEOTIDE SEQUENCE [LARGE SCALE GENOMIC DNA]</scope>
    <source>
        <strain evidence="9 10">CBS 661.87</strain>
    </source>
</reference>
<evidence type="ECO:0000256" key="3">
    <source>
        <dbReference type="ARBA" id="ARBA00022801"/>
    </source>
</evidence>
<dbReference type="CDD" id="cd07331">
    <property type="entry name" value="M48C_Oma1_like"/>
    <property type="match status" value="1"/>
</dbReference>
<keyword evidence="3 6" id="KW-0378">Hydrolase</keyword>
<dbReference type="AlphaFoldDB" id="A0A8H5H7Z0"/>
<sequence>MYRATAASLLRHPSTVAPRLPRYPVPRLNSLPRPTQPTCRRHFSSSRPAHARIEYVRFDGQPPGRRPQNDNRLKIVVGLGALGVVYYLAQLINTTEHQTSLEQVPETGRWRFMNTGPKFEEKFGKMAREQTLEEYAHLTLPPHHPLSRHVRRVVSRILSASNLGHIRGDNNNSSSQYVVPPPLLPVPYHGESGIEIPWDPDARMGRTPEGGETGQEREWEVIVVNDPKMINAQAVPGLIVVYTGILPVCKDEQGLSAVLAHEIGHVVARHSAERISSQTITFTLLFMAQLLGLDFGMSNAVQSLLFQLPNSRTQELEADKIGMTLMARACFDPRGSVEMFERMGQLEAKISKVNLDFLATHPSSATRVEKLEKLLPDAYAVLAANPECAAMQDRLNGFREAEAAALGGSGSGLGSGLGLRDAGVWT</sequence>
<dbReference type="Proteomes" id="UP000565441">
    <property type="component" value="Unassembled WGS sequence"/>
</dbReference>
<accession>A0A8H5H7Z0</accession>
<evidence type="ECO:0000256" key="6">
    <source>
        <dbReference type="RuleBase" id="RU003983"/>
    </source>
</evidence>
<dbReference type="Pfam" id="PF01435">
    <property type="entry name" value="Peptidase_M48"/>
    <property type="match status" value="1"/>
</dbReference>
<feature type="region of interest" description="Disordered" evidence="7">
    <location>
        <begin position="20"/>
        <end position="46"/>
    </location>
</feature>
<dbReference type="Gene3D" id="3.30.2010.10">
    <property type="entry name" value="Metalloproteases ('zincins'), catalytic domain"/>
    <property type="match status" value="1"/>
</dbReference>
<dbReference type="EMBL" id="JAACJP010000021">
    <property type="protein sequence ID" value="KAF5378075.1"/>
    <property type="molecule type" value="Genomic_DNA"/>
</dbReference>
<evidence type="ECO:0000256" key="4">
    <source>
        <dbReference type="ARBA" id="ARBA00022833"/>
    </source>
</evidence>
<evidence type="ECO:0000313" key="10">
    <source>
        <dbReference type="Proteomes" id="UP000565441"/>
    </source>
</evidence>
<dbReference type="GO" id="GO:0006515">
    <property type="term" value="P:protein quality control for misfolded or incompletely synthesized proteins"/>
    <property type="evidence" value="ECO:0007669"/>
    <property type="project" value="TreeGrafter"/>
</dbReference>
<evidence type="ECO:0000259" key="8">
    <source>
        <dbReference type="Pfam" id="PF01435"/>
    </source>
</evidence>
<comment type="cofactor">
    <cofactor evidence="6">
        <name>Zn(2+)</name>
        <dbReference type="ChEBI" id="CHEBI:29105"/>
    </cofactor>
    <text evidence="6">Binds 1 zinc ion per subunit.</text>
</comment>
<evidence type="ECO:0000313" key="9">
    <source>
        <dbReference type="EMBL" id="KAF5378075.1"/>
    </source>
</evidence>
<dbReference type="GO" id="GO:0046872">
    <property type="term" value="F:metal ion binding"/>
    <property type="evidence" value="ECO:0007669"/>
    <property type="project" value="UniProtKB-KW"/>
</dbReference>
<dbReference type="PANTHER" id="PTHR22726:SF1">
    <property type="entry name" value="METALLOENDOPEPTIDASE OMA1, MITOCHONDRIAL"/>
    <property type="match status" value="1"/>
</dbReference>
<feature type="domain" description="Peptidase M48" evidence="8">
    <location>
        <begin position="216"/>
        <end position="373"/>
    </location>
</feature>
<dbReference type="InterPro" id="IPR051156">
    <property type="entry name" value="Mito/Outer_Membr_Metalloprot"/>
</dbReference>
<keyword evidence="2" id="KW-0479">Metal-binding</keyword>
<protein>
    <recommendedName>
        <fullName evidence="8">Peptidase M48 domain-containing protein</fullName>
    </recommendedName>
</protein>
<dbReference type="OrthoDB" id="7464992at2759"/>
<dbReference type="InterPro" id="IPR001915">
    <property type="entry name" value="Peptidase_M48"/>
</dbReference>
<gene>
    <name evidence="9" type="ORF">D9615_007517</name>
</gene>
<keyword evidence="10" id="KW-1185">Reference proteome</keyword>
<keyword evidence="5 6" id="KW-0482">Metalloprotease</keyword>
<dbReference type="PANTHER" id="PTHR22726">
    <property type="entry name" value="METALLOENDOPEPTIDASE OMA1"/>
    <property type="match status" value="1"/>
</dbReference>
<keyword evidence="1 6" id="KW-0645">Protease</keyword>
<evidence type="ECO:0000256" key="5">
    <source>
        <dbReference type="ARBA" id="ARBA00023049"/>
    </source>
</evidence>
<evidence type="ECO:0000256" key="7">
    <source>
        <dbReference type="SAM" id="MobiDB-lite"/>
    </source>
</evidence>
<name>A0A8H5H7Z0_9AGAR</name>
<comment type="similarity">
    <text evidence="6">Belongs to the peptidase M48 family.</text>
</comment>
<comment type="caution">
    <text evidence="9">The sequence shown here is derived from an EMBL/GenBank/DDBJ whole genome shotgun (WGS) entry which is preliminary data.</text>
</comment>
<dbReference type="GO" id="GO:0005743">
    <property type="term" value="C:mitochondrial inner membrane"/>
    <property type="evidence" value="ECO:0007669"/>
    <property type="project" value="TreeGrafter"/>
</dbReference>
<dbReference type="GO" id="GO:0034982">
    <property type="term" value="P:mitochondrial protein processing"/>
    <property type="evidence" value="ECO:0007669"/>
    <property type="project" value="TreeGrafter"/>
</dbReference>
<proteinExistence type="inferred from homology"/>
<organism evidence="9 10">
    <name type="scientific">Tricholomella constricta</name>
    <dbReference type="NCBI Taxonomy" id="117010"/>
    <lineage>
        <taxon>Eukaryota</taxon>
        <taxon>Fungi</taxon>
        <taxon>Dikarya</taxon>
        <taxon>Basidiomycota</taxon>
        <taxon>Agaricomycotina</taxon>
        <taxon>Agaricomycetes</taxon>
        <taxon>Agaricomycetidae</taxon>
        <taxon>Agaricales</taxon>
        <taxon>Tricholomatineae</taxon>
        <taxon>Lyophyllaceae</taxon>
        <taxon>Tricholomella</taxon>
    </lineage>
</organism>
<keyword evidence="4 6" id="KW-0862">Zinc</keyword>
<evidence type="ECO:0000256" key="2">
    <source>
        <dbReference type="ARBA" id="ARBA00022723"/>
    </source>
</evidence>
<dbReference type="GO" id="GO:0004222">
    <property type="term" value="F:metalloendopeptidase activity"/>
    <property type="evidence" value="ECO:0007669"/>
    <property type="project" value="InterPro"/>
</dbReference>
<evidence type="ECO:0000256" key="1">
    <source>
        <dbReference type="ARBA" id="ARBA00022670"/>
    </source>
</evidence>